<name>A0A6A6JAY1_WESOR</name>
<dbReference type="PROSITE" id="PS00497">
    <property type="entry name" value="TYROSINASE_1"/>
    <property type="match status" value="1"/>
</dbReference>
<feature type="non-terminal residue" evidence="5">
    <location>
        <position position="287"/>
    </location>
</feature>
<accession>A0A6A6JAY1</accession>
<feature type="non-terminal residue" evidence="5">
    <location>
        <position position="1"/>
    </location>
</feature>
<evidence type="ECO:0000313" key="5">
    <source>
        <dbReference type="EMBL" id="KAF2272786.1"/>
    </source>
</evidence>
<evidence type="ECO:0000256" key="1">
    <source>
        <dbReference type="ARBA" id="ARBA00022723"/>
    </source>
</evidence>
<dbReference type="Proteomes" id="UP000800097">
    <property type="component" value="Unassembled WGS sequence"/>
</dbReference>
<dbReference type="SUPFAM" id="SSF48056">
    <property type="entry name" value="Di-copper centre-containing domain"/>
    <property type="match status" value="1"/>
</dbReference>
<dbReference type="PANTHER" id="PTHR11474:SF126">
    <property type="entry name" value="TYROSINASE-LIKE PROTEIN TYR-1-RELATED"/>
    <property type="match status" value="1"/>
</dbReference>
<keyword evidence="2" id="KW-0186">Copper</keyword>
<evidence type="ECO:0000259" key="4">
    <source>
        <dbReference type="PROSITE" id="PS00498"/>
    </source>
</evidence>
<proteinExistence type="predicted"/>
<gene>
    <name evidence="5" type="ORF">EI97DRAFT_346167</name>
</gene>
<evidence type="ECO:0000256" key="2">
    <source>
        <dbReference type="ARBA" id="ARBA00023008"/>
    </source>
</evidence>
<dbReference type="RefSeq" id="XP_033650325.1">
    <property type="nucleotide sequence ID" value="XM_033794784.1"/>
</dbReference>
<keyword evidence="6" id="KW-1185">Reference proteome</keyword>
<dbReference type="PROSITE" id="PS00498">
    <property type="entry name" value="TYROSINASE_2"/>
    <property type="match status" value="1"/>
</dbReference>
<dbReference type="EMBL" id="ML986516">
    <property type="protein sequence ID" value="KAF2272786.1"/>
    <property type="molecule type" value="Genomic_DNA"/>
</dbReference>
<keyword evidence="1" id="KW-0479">Metal-binding</keyword>
<feature type="domain" description="Tyrosinase copper-binding" evidence="3">
    <location>
        <begin position="58"/>
        <end position="75"/>
    </location>
</feature>
<dbReference type="InterPro" id="IPR002227">
    <property type="entry name" value="Tyrosinase_Cu-bd"/>
</dbReference>
<dbReference type="Gene3D" id="1.10.1280.10">
    <property type="entry name" value="Di-copper center containing domain from catechol oxidase"/>
    <property type="match status" value="1"/>
</dbReference>
<dbReference type="GO" id="GO:0046872">
    <property type="term" value="F:metal ion binding"/>
    <property type="evidence" value="ECO:0007669"/>
    <property type="project" value="UniProtKB-KW"/>
</dbReference>
<reference evidence="5" key="1">
    <citation type="journal article" date="2020" name="Stud. Mycol.">
        <title>101 Dothideomycetes genomes: a test case for predicting lifestyles and emergence of pathogens.</title>
        <authorList>
            <person name="Haridas S."/>
            <person name="Albert R."/>
            <person name="Binder M."/>
            <person name="Bloem J."/>
            <person name="Labutti K."/>
            <person name="Salamov A."/>
            <person name="Andreopoulos B."/>
            <person name="Baker S."/>
            <person name="Barry K."/>
            <person name="Bills G."/>
            <person name="Bluhm B."/>
            <person name="Cannon C."/>
            <person name="Castanera R."/>
            <person name="Culley D."/>
            <person name="Daum C."/>
            <person name="Ezra D."/>
            <person name="Gonzalez J."/>
            <person name="Henrissat B."/>
            <person name="Kuo A."/>
            <person name="Liang C."/>
            <person name="Lipzen A."/>
            <person name="Lutzoni F."/>
            <person name="Magnuson J."/>
            <person name="Mondo S."/>
            <person name="Nolan M."/>
            <person name="Ohm R."/>
            <person name="Pangilinan J."/>
            <person name="Park H.-J."/>
            <person name="Ramirez L."/>
            <person name="Alfaro M."/>
            <person name="Sun H."/>
            <person name="Tritt A."/>
            <person name="Yoshinaga Y."/>
            <person name="Zwiers L.-H."/>
            <person name="Turgeon B."/>
            <person name="Goodwin S."/>
            <person name="Spatafora J."/>
            <person name="Crous P."/>
            <person name="Grigoriev I."/>
        </authorList>
    </citation>
    <scope>NUCLEOTIDE SEQUENCE</scope>
    <source>
        <strain evidence="5">CBS 379.55</strain>
    </source>
</reference>
<evidence type="ECO:0000313" key="6">
    <source>
        <dbReference type="Proteomes" id="UP000800097"/>
    </source>
</evidence>
<organism evidence="5 6">
    <name type="scientific">Westerdykella ornata</name>
    <dbReference type="NCBI Taxonomy" id="318751"/>
    <lineage>
        <taxon>Eukaryota</taxon>
        <taxon>Fungi</taxon>
        <taxon>Dikarya</taxon>
        <taxon>Ascomycota</taxon>
        <taxon>Pezizomycotina</taxon>
        <taxon>Dothideomycetes</taxon>
        <taxon>Pleosporomycetidae</taxon>
        <taxon>Pleosporales</taxon>
        <taxon>Sporormiaceae</taxon>
        <taxon>Westerdykella</taxon>
    </lineage>
</organism>
<sequence length="287" mass="33487">QCSDVRIRREWRNLPLWQRDEYLHSVRCLKSKPSRIGLNHSLYDDFPWTHSRVGKYVHDAAPFLAWHRYFVVLYEETLQNVCSYTGSMPYWDWELDWEDITKSPIWDAEHGFGTNGRPEESREPIVQGYCVRDGPFRDFEIPYLDETMYPHCLSRGFLAGDELGLQAQQISPDMMDQLLAITDYGTFNLRLENGPHLAIPRTIRGDFSLLTAPSDPVFFLHHTQLDRLWWNWQRMNGSRLTDYSGVRTHNGKEPASSFDLLLMGGLAPDIPVAEVLHTTSNRLCYIY</sequence>
<dbReference type="GO" id="GO:0016491">
    <property type="term" value="F:oxidoreductase activity"/>
    <property type="evidence" value="ECO:0007669"/>
    <property type="project" value="InterPro"/>
</dbReference>
<dbReference type="AlphaFoldDB" id="A0A6A6JAY1"/>
<dbReference type="InterPro" id="IPR008922">
    <property type="entry name" value="Di-copper_centre_dom_sf"/>
</dbReference>
<feature type="domain" description="Tyrosinase copper-binding" evidence="4">
    <location>
        <begin position="215"/>
        <end position="226"/>
    </location>
</feature>
<dbReference type="PANTHER" id="PTHR11474">
    <property type="entry name" value="TYROSINASE FAMILY MEMBER"/>
    <property type="match status" value="1"/>
</dbReference>
<dbReference type="OrthoDB" id="6132182at2759"/>
<protein>
    <submittedName>
        <fullName evidence="5">Di-copper centre-containing protein</fullName>
    </submittedName>
</protein>
<evidence type="ECO:0000259" key="3">
    <source>
        <dbReference type="PROSITE" id="PS00497"/>
    </source>
</evidence>
<dbReference type="GeneID" id="54547959"/>
<dbReference type="InterPro" id="IPR050316">
    <property type="entry name" value="Tyrosinase/Hemocyanin"/>
</dbReference>
<dbReference type="PRINTS" id="PR00092">
    <property type="entry name" value="TYROSINASE"/>
</dbReference>
<dbReference type="Pfam" id="PF00264">
    <property type="entry name" value="Tyrosinase"/>
    <property type="match status" value="1"/>
</dbReference>